<organism evidence="1 2">
    <name type="scientific">Paenibacillus cisolokensis</name>
    <dbReference type="NCBI Taxonomy" id="1658519"/>
    <lineage>
        <taxon>Bacteria</taxon>
        <taxon>Bacillati</taxon>
        <taxon>Bacillota</taxon>
        <taxon>Bacilli</taxon>
        <taxon>Bacillales</taxon>
        <taxon>Paenibacillaceae</taxon>
        <taxon>Paenibacillus</taxon>
    </lineage>
</organism>
<accession>A0ABQ4NF57</accession>
<comment type="caution">
    <text evidence="1">The sequence shown here is derived from an EMBL/GenBank/DDBJ whole genome shotgun (WGS) entry which is preliminary data.</text>
</comment>
<gene>
    <name evidence="1" type="ORF">PACILC2_53850</name>
</gene>
<sequence length="128" mass="15256">MNIYEALRQVPHKKRLYFCWKHGINWDQTKPSKTEEEFLKSIGNQTLNGFLKWEKTEDYRRLTAIYLDMRFDNDLEEIYESLSKKAREGDEKSIKLLLQLGKDIKEYAKDAAKEFEAADDDEDDDLQL</sequence>
<reference evidence="1 2" key="1">
    <citation type="submission" date="2021-04" db="EMBL/GenBank/DDBJ databases">
        <title>Draft genome sequence of Paenibacillus cisolokensis, LC2-13A.</title>
        <authorList>
            <person name="Uke A."/>
            <person name="Chhe C."/>
            <person name="Baramee S."/>
            <person name="Kosugi A."/>
        </authorList>
    </citation>
    <scope>NUCLEOTIDE SEQUENCE [LARGE SCALE GENOMIC DNA]</scope>
    <source>
        <strain evidence="1 2">LC2-13A</strain>
    </source>
</reference>
<dbReference type="RefSeq" id="WP_213531430.1">
    <property type="nucleotide sequence ID" value="NZ_BOVJ01000213.1"/>
</dbReference>
<evidence type="ECO:0000313" key="1">
    <source>
        <dbReference type="EMBL" id="GIQ66817.1"/>
    </source>
</evidence>
<dbReference type="EMBL" id="BOVJ01000213">
    <property type="protein sequence ID" value="GIQ66817.1"/>
    <property type="molecule type" value="Genomic_DNA"/>
</dbReference>
<name>A0ABQ4NF57_9BACL</name>
<keyword evidence="2" id="KW-1185">Reference proteome</keyword>
<evidence type="ECO:0000313" key="2">
    <source>
        <dbReference type="Proteomes" id="UP000680304"/>
    </source>
</evidence>
<proteinExistence type="predicted"/>
<dbReference type="Proteomes" id="UP000680304">
    <property type="component" value="Unassembled WGS sequence"/>
</dbReference>
<protein>
    <submittedName>
        <fullName evidence="1">Uncharacterized protein</fullName>
    </submittedName>
</protein>